<evidence type="ECO:0000313" key="3">
    <source>
        <dbReference type="Proteomes" id="UP001209229"/>
    </source>
</evidence>
<evidence type="ECO:0000313" key="2">
    <source>
        <dbReference type="EMBL" id="MCW3789351.1"/>
    </source>
</evidence>
<dbReference type="Proteomes" id="UP001209229">
    <property type="component" value="Unassembled WGS sequence"/>
</dbReference>
<gene>
    <name evidence="2" type="ORF">OM075_23010</name>
</gene>
<reference evidence="2" key="1">
    <citation type="submission" date="2022-10" db="EMBL/GenBank/DDBJ databases">
        <authorList>
            <person name="Yu W.X."/>
        </authorList>
    </citation>
    <scope>NUCLEOTIDE SEQUENCE</scope>
    <source>
        <strain evidence="2">AAT</strain>
    </source>
</reference>
<accession>A0AAE3M999</accession>
<sequence length="104" mass="11841">MSTESNTIIVTDKETLNKIINDAVYRALEEISYQKKPPSDKDIGGIELAMEITGYAKSTIYNLVNSDKIPYIKKYGRLYFSREDLLSFLKSGKNVIKDNTNILK</sequence>
<protein>
    <submittedName>
        <fullName evidence="2">Helix-turn-helix domain-containing protein</fullName>
    </submittedName>
</protein>
<dbReference type="InterPro" id="IPR041657">
    <property type="entry name" value="HTH_17"/>
</dbReference>
<organism evidence="2 3">
    <name type="scientific">Plebeiibacterium sediminum</name>
    <dbReference type="NCBI Taxonomy" id="2992112"/>
    <lineage>
        <taxon>Bacteria</taxon>
        <taxon>Pseudomonadati</taxon>
        <taxon>Bacteroidota</taxon>
        <taxon>Bacteroidia</taxon>
        <taxon>Marinilabiliales</taxon>
        <taxon>Marinilabiliaceae</taxon>
        <taxon>Plebeiibacterium</taxon>
    </lineage>
</organism>
<keyword evidence="3" id="KW-1185">Reference proteome</keyword>
<dbReference type="EMBL" id="JAPDPJ010000102">
    <property type="protein sequence ID" value="MCW3789351.1"/>
    <property type="molecule type" value="Genomic_DNA"/>
</dbReference>
<dbReference type="Pfam" id="PF12728">
    <property type="entry name" value="HTH_17"/>
    <property type="match status" value="1"/>
</dbReference>
<dbReference type="AlphaFoldDB" id="A0AAE3M999"/>
<feature type="domain" description="Helix-turn-helix" evidence="1">
    <location>
        <begin position="49"/>
        <end position="91"/>
    </location>
</feature>
<evidence type="ECO:0000259" key="1">
    <source>
        <dbReference type="Pfam" id="PF12728"/>
    </source>
</evidence>
<comment type="caution">
    <text evidence="2">The sequence shown here is derived from an EMBL/GenBank/DDBJ whole genome shotgun (WGS) entry which is preliminary data.</text>
</comment>
<name>A0AAE3M999_9BACT</name>
<dbReference type="RefSeq" id="WP_301192906.1">
    <property type="nucleotide sequence ID" value="NZ_JAPDPJ010000102.1"/>
</dbReference>
<proteinExistence type="predicted"/>